<dbReference type="Proteomes" id="UP001596288">
    <property type="component" value="Unassembled WGS sequence"/>
</dbReference>
<evidence type="ECO:0000256" key="3">
    <source>
        <dbReference type="ARBA" id="ARBA00022670"/>
    </source>
</evidence>
<dbReference type="InterPro" id="IPR008007">
    <property type="entry name" value="Peptidase_M42"/>
</dbReference>
<reference evidence="8" key="1">
    <citation type="journal article" date="2019" name="Int. J. Syst. Evol. Microbiol.">
        <title>The Global Catalogue of Microorganisms (GCM) 10K type strain sequencing project: providing services to taxonomists for standard genome sequencing and annotation.</title>
        <authorList>
            <consortium name="The Broad Institute Genomics Platform"/>
            <consortium name="The Broad Institute Genome Sequencing Center for Infectious Disease"/>
            <person name="Wu L."/>
            <person name="Ma J."/>
        </authorList>
    </citation>
    <scope>NUCLEOTIDE SEQUENCE [LARGE SCALE GENOMIC DNA]</scope>
    <source>
        <strain evidence="8">CCM 8927</strain>
    </source>
</reference>
<evidence type="ECO:0000256" key="5">
    <source>
        <dbReference type="ARBA" id="ARBA00022801"/>
    </source>
</evidence>
<evidence type="ECO:0000256" key="1">
    <source>
        <dbReference type="ARBA" id="ARBA00006272"/>
    </source>
</evidence>
<dbReference type="RefSeq" id="WP_137612481.1">
    <property type="nucleotide sequence ID" value="NZ_BJDF01000032.1"/>
</dbReference>
<dbReference type="Gene3D" id="2.40.30.40">
    <property type="entry name" value="Peptidase M42, domain 2"/>
    <property type="match status" value="1"/>
</dbReference>
<dbReference type="SUPFAM" id="SSF101821">
    <property type="entry name" value="Aminopeptidase/glucanase lid domain"/>
    <property type="match status" value="1"/>
</dbReference>
<dbReference type="GO" id="GO:0004177">
    <property type="term" value="F:aminopeptidase activity"/>
    <property type="evidence" value="ECO:0007669"/>
    <property type="project" value="UniProtKB-KW"/>
</dbReference>
<evidence type="ECO:0000313" key="7">
    <source>
        <dbReference type="EMBL" id="MFC6177453.1"/>
    </source>
</evidence>
<comment type="similarity">
    <text evidence="1 6">Belongs to the peptidase M42 family.</text>
</comment>
<dbReference type="PANTHER" id="PTHR32481">
    <property type="entry name" value="AMINOPEPTIDASE"/>
    <property type="match status" value="1"/>
</dbReference>
<comment type="caution">
    <text evidence="7">The sequence shown here is derived from an EMBL/GenBank/DDBJ whole genome shotgun (WGS) entry which is preliminary data.</text>
</comment>
<dbReference type="PIRSF" id="PIRSF001123">
    <property type="entry name" value="PepA_GA"/>
    <property type="match status" value="1"/>
</dbReference>
<dbReference type="Gene3D" id="3.40.630.10">
    <property type="entry name" value="Zn peptidases"/>
    <property type="match status" value="1"/>
</dbReference>
<dbReference type="Pfam" id="PF05343">
    <property type="entry name" value="Peptidase_M42"/>
    <property type="match status" value="1"/>
</dbReference>
<dbReference type="NCBIfam" id="NF007421">
    <property type="entry name" value="PRK09961.1"/>
    <property type="match status" value="1"/>
</dbReference>
<dbReference type="PANTHER" id="PTHR32481:SF0">
    <property type="entry name" value="AMINOPEPTIDASE YPDE-RELATED"/>
    <property type="match status" value="1"/>
</dbReference>
<keyword evidence="4" id="KW-0479">Metal-binding</keyword>
<dbReference type="InterPro" id="IPR023367">
    <property type="entry name" value="Peptidase_M42_dom2"/>
</dbReference>
<organism evidence="7 8">
    <name type="scientific">Companilactobacillus huachuanensis</name>
    <dbReference type="NCBI Taxonomy" id="2559914"/>
    <lineage>
        <taxon>Bacteria</taxon>
        <taxon>Bacillati</taxon>
        <taxon>Bacillota</taxon>
        <taxon>Bacilli</taxon>
        <taxon>Lactobacillales</taxon>
        <taxon>Lactobacillaceae</taxon>
        <taxon>Companilactobacillus</taxon>
    </lineage>
</organism>
<evidence type="ECO:0000256" key="6">
    <source>
        <dbReference type="PIRNR" id="PIRNR001123"/>
    </source>
</evidence>
<dbReference type="InterPro" id="IPR051464">
    <property type="entry name" value="Peptidase_M42_aminopept"/>
</dbReference>
<dbReference type="SUPFAM" id="SSF53187">
    <property type="entry name" value="Zn-dependent exopeptidases"/>
    <property type="match status" value="1"/>
</dbReference>
<keyword evidence="8" id="KW-1185">Reference proteome</keyword>
<name>A0ABW1RPR5_9LACO</name>
<dbReference type="EMBL" id="JBHSSF010000032">
    <property type="protein sequence ID" value="MFC6177453.1"/>
    <property type="molecule type" value="Genomic_DNA"/>
</dbReference>
<keyword evidence="3" id="KW-0645">Protease</keyword>
<sequence length="348" mass="38585">MNTDFSLLEKLSNADSLASNEKEVRDLLKEELAAYQDTFQYDGIGSLIVTKKSTKEQAPTIMFAAHMDEVGFMVRYISEIGFAYLMPLGNVEDRAKIMQMVRVTTAEGKQIRGLLNVERDNAGNISQMYVDFGFDNKTDVEASGIDVGNIVSFDSQCKTMTADVIAGKAMDDRSGCWSLAQAMKELLNVDLDINVVAAFTSSEEVGTRGGRLTSKIVDPDVFFAIDVAKNPELDRGFMNTRKIGHGPMLEYFDKTMIPNPKVVKFVRDVADSNHLDYQKDMFKGGGTDAGNAHLENGGTTSMVIGLPLRYCHDPYSFVSKKDLVTMSNLIQEISKSITQNQIAEFYNF</sequence>
<dbReference type="EC" id="3.4.11.-" evidence="7"/>
<evidence type="ECO:0000313" key="8">
    <source>
        <dbReference type="Proteomes" id="UP001596288"/>
    </source>
</evidence>
<proteinExistence type="inferred from homology"/>
<keyword evidence="2 7" id="KW-0031">Aminopeptidase</keyword>
<gene>
    <name evidence="7" type="primary">ypdE</name>
    <name evidence="7" type="ORF">ACFQAV_11425</name>
</gene>
<protein>
    <submittedName>
        <fullName evidence="7">Aminopeptidase</fullName>
        <ecNumber evidence="7">3.4.11.-</ecNumber>
    </submittedName>
</protein>
<keyword evidence="5 7" id="KW-0378">Hydrolase</keyword>
<evidence type="ECO:0000256" key="2">
    <source>
        <dbReference type="ARBA" id="ARBA00022438"/>
    </source>
</evidence>
<accession>A0ABW1RPR5</accession>
<evidence type="ECO:0000256" key="4">
    <source>
        <dbReference type="ARBA" id="ARBA00022723"/>
    </source>
</evidence>